<dbReference type="Gene3D" id="3.10.10.10">
    <property type="entry name" value="HIV Type 1 Reverse Transcriptase, subunit A, domain 1"/>
    <property type="match status" value="1"/>
</dbReference>
<dbReference type="AlphaFoldDB" id="A0A1V6PRB5"/>
<dbReference type="Proteomes" id="UP000191672">
    <property type="component" value="Unassembled WGS sequence"/>
</dbReference>
<dbReference type="InterPro" id="IPR000477">
    <property type="entry name" value="RT_dom"/>
</dbReference>
<proteinExistence type="predicted"/>
<dbReference type="STRING" id="416450.A0A1V6PRB5"/>
<feature type="domain" description="Reverse transcriptase" evidence="1">
    <location>
        <begin position="119"/>
        <end position="271"/>
    </location>
</feature>
<dbReference type="SUPFAM" id="SSF56672">
    <property type="entry name" value="DNA/RNA polymerases"/>
    <property type="match status" value="1"/>
</dbReference>
<evidence type="ECO:0000313" key="2">
    <source>
        <dbReference type="EMBL" id="OQD79076.1"/>
    </source>
</evidence>
<dbReference type="InterPro" id="IPR043502">
    <property type="entry name" value="DNA/RNA_pol_sf"/>
</dbReference>
<reference evidence="3" key="1">
    <citation type="journal article" date="2017" name="Nat. Microbiol.">
        <title>Global analysis of biosynthetic gene clusters reveals vast potential of secondary metabolite production in Penicillium species.</title>
        <authorList>
            <person name="Nielsen J.C."/>
            <person name="Grijseels S."/>
            <person name="Prigent S."/>
            <person name="Ji B."/>
            <person name="Dainat J."/>
            <person name="Nielsen K.F."/>
            <person name="Frisvad J.C."/>
            <person name="Workman M."/>
            <person name="Nielsen J."/>
        </authorList>
    </citation>
    <scope>NUCLEOTIDE SEQUENCE [LARGE SCALE GENOMIC DNA]</scope>
    <source>
        <strain evidence="3">IBT 31811</strain>
    </source>
</reference>
<protein>
    <recommendedName>
        <fullName evidence="1">Reverse transcriptase domain-containing protein</fullName>
    </recommendedName>
</protein>
<feature type="non-terminal residue" evidence="2">
    <location>
        <position position="271"/>
    </location>
</feature>
<gene>
    <name evidence="2" type="ORF">PENANT_c063G05271</name>
</gene>
<comment type="caution">
    <text evidence="2">The sequence shown here is derived from an EMBL/GenBank/DDBJ whole genome shotgun (WGS) entry which is preliminary data.</text>
</comment>
<dbReference type="PANTHER" id="PTHR24559:SF444">
    <property type="entry name" value="REVERSE TRANSCRIPTASE DOMAIN-CONTAINING PROTEIN"/>
    <property type="match status" value="1"/>
</dbReference>
<dbReference type="Pfam" id="PF00078">
    <property type="entry name" value="RVT_1"/>
    <property type="match status" value="1"/>
</dbReference>
<dbReference type="InterPro" id="IPR053134">
    <property type="entry name" value="RNA-dir_DNA_polymerase"/>
</dbReference>
<evidence type="ECO:0000259" key="1">
    <source>
        <dbReference type="PROSITE" id="PS50878"/>
    </source>
</evidence>
<dbReference type="EMBL" id="MDYN01000063">
    <property type="protein sequence ID" value="OQD79076.1"/>
    <property type="molecule type" value="Genomic_DNA"/>
</dbReference>
<dbReference type="CDD" id="cd01647">
    <property type="entry name" value="RT_LTR"/>
    <property type="match status" value="1"/>
</dbReference>
<dbReference type="PROSITE" id="PS50878">
    <property type="entry name" value="RT_POL"/>
    <property type="match status" value="1"/>
</dbReference>
<keyword evidence="3" id="KW-1185">Reference proteome</keyword>
<dbReference type="InterPro" id="IPR043128">
    <property type="entry name" value="Rev_trsase/Diguanyl_cyclase"/>
</dbReference>
<dbReference type="Gene3D" id="3.30.70.270">
    <property type="match status" value="1"/>
</dbReference>
<organism evidence="2 3">
    <name type="scientific">Penicillium antarcticum</name>
    <dbReference type="NCBI Taxonomy" id="416450"/>
    <lineage>
        <taxon>Eukaryota</taxon>
        <taxon>Fungi</taxon>
        <taxon>Dikarya</taxon>
        <taxon>Ascomycota</taxon>
        <taxon>Pezizomycotina</taxon>
        <taxon>Eurotiomycetes</taxon>
        <taxon>Eurotiomycetidae</taxon>
        <taxon>Eurotiales</taxon>
        <taxon>Aspergillaceae</taxon>
        <taxon>Penicillium</taxon>
    </lineage>
</organism>
<evidence type="ECO:0000313" key="3">
    <source>
        <dbReference type="Proteomes" id="UP000191672"/>
    </source>
</evidence>
<dbReference type="PANTHER" id="PTHR24559">
    <property type="entry name" value="TRANSPOSON TY3-I GAG-POL POLYPROTEIN"/>
    <property type="match status" value="1"/>
</dbReference>
<sequence length="271" mass="31848">MELAKIYRSMQDLLAPRSDLKPYRKTQLALDSQRKLPTIEIAMIGGLGFHRHLQKSENEIFVTSLYEIDRIIEEKQRSPEQEKLAEEQTIRATIPTEYLEYVNSAEELEAAKQYIVDNLHKGFLVPSTAPFASPILIARKPRGGLRFYVDYRKLNALTKKDRYPLPLIDELLQRVNKAKFFTKLDIRQGFYRIRMAIDSEDLTTFRSRYGLFKYKVIPFGLTNGPAIFQRYINIALGEYLNDFITAYVDNILIYSESYEDHIRHRPRPYPW</sequence>
<accession>A0A1V6PRB5</accession>
<name>A0A1V6PRB5_9EURO</name>